<evidence type="ECO:0000313" key="2">
    <source>
        <dbReference type="Proteomes" id="UP000324927"/>
    </source>
</evidence>
<gene>
    <name evidence="1" type="ORF">FZ942_31565</name>
</gene>
<comment type="caution">
    <text evidence="1">The sequence shown here is derived from an EMBL/GenBank/DDBJ whole genome shotgun (WGS) entry which is preliminary data.</text>
</comment>
<dbReference type="EMBL" id="VTTN01000022">
    <property type="protein sequence ID" value="KAA0590389.1"/>
    <property type="molecule type" value="Genomic_DNA"/>
</dbReference>
<protein>
    <submittedName>
        <fullName evidence="1">Uncharacterized protein</fullName>
    </submittedName>
</protein>
<evidence type="ECO:0000313" key="1">
    <source>
        <dbReference type="EMBL" id="KAA0590389.1"/>
    </source>
</evidence>
<dbReference type="OrthoDB" id="7061192at2"/>
<reference evidence="1 2" key="1">
    <citation type="submission" date="2019-08" db="EMBL/GenBank/DDBJ databases">
        <authorList>
            <person name="Grouzdev D."/>
            <person name="Tikhonova E."/>
            <person name="Kravchenko I."/>
        </authorList>
    </citation>
    <scope>NUCLEOTIDE SEQUENCE [LARGE SCALE GENOMIC DNA]</scope>
    <source>
        <strain evidence="1 2">59b</strain>
    </source>
</reference>
<dbReference type="AlphaFoldDB" id="A0A5A9GAU5"/>
<organism evidence="1 2">
    <name type="scientific">Azospirillum lipoferum</name>
    <dbReference type="NCBI Taxonomy" id="193"/>
    <lineage>
        <taxon>Bacteria</taxon>
        <taxon>Pseudomonadati</taxon>
        <taxon>Pseudomonadota</taxon>
        <taxon>Alphaproteobacteria</taxon>
        <taxon>Rhodospirillales</taxon>
        <taxon>Azospirillaceae</taxon>
        <taxon>Azospirillum</taxon>
    </lineage>
</organism>
<dbReference type="Proteomes" id="UP000324927">
    <property type="component" value="Unassembled WGS sequence"/>
</dbReference>
<keyword evidence="2" id="KW-1185">Reference proteome</keyword>
<proteinExistence type="predicted"/>
<dbReference type="RefSeq" id="WP_149235003.1">
    <property type="nucleotide sequence ID" value="NZ_JALJXJ010000021.1"/>
</dbReference>
<accession>A0A5A9GAU5</accession>
<sequence>MNDVTLLVDEIRTQAAAFTPPLEVEENPEGMRSRRLWATEAANALDSDAQAELETLDADDLPKNFIALRVGYHSLLIGGLGDDPADAAVDHDLARYQNQAAIAWSWLGHKGDDLLLLLVAPAGGEENRDWKRMQRRVERNEQVCRKLVWLPPQAGTDRSESLKAFLGRTFLARPWPRKGEAGQGQLDRWALLAKQLVQDEFDEATAKRWLEILSYGDLKDADRVHRLIEALDPANPDLTDLDPSDLETDA</sequence>
<name>A0A5A9GAU5_AZOLI</name>